<feature type="transmembrane region" description="Helical" evidence="2">
    <location>
        <begin position="248"/>
        <end position="271"/>
    </location>
</feature>
<accession>A0ABM7YQQ2</accession>
<protein>
    <recommendedName>
        <fullName evidence="3">TIR domain-containing protein</fullName>
    </recommendedName>
</protein>
<keyword evidence="2" id="KW-0472">Membrane</keyword>
<keyword evidence="2" id="KW-1133">Transmembrane helix</keyword>
<evidence type="ECO:0000259" key="3">
    <source>
        <dbReference type="PROSITE" id="PS50104"/>
    </source>
</evidence>
<feature type="transmembrane region" description="Helical" evidence="2">
    <location>
        <begin position="331"/>
        <end position="351"/>
    </location>
</feature>
<dbReference type="InterPro" id="IPR000157">
    <property type="entry name" value="TIR_dom"/>
</dbReference>
<dbReference type="RefSeq" id="WP_251970124.1">
    <property type="nucleotide sequence ID" value="NZ_AP025730.1"/>
</dbReference>
<proteinExistence type="predicted"/>
<feature type="transmembrane region" description="Helical" evidence="2">
    <location>
        <begin position="426"/>
        <end position="445"/>
    </location>
</feature>
<keyword evidence="5" id="KW-1185">Reference proteome</keyword>
<dbReference type="InterPro" id="IPR035897">
    <property type="entry name" value="Toll_tir_struct_dom_sf"/>
</dbReference>
<feature type="region of interest" description="Disordered" evidence="1">
    <location>
        <begin position="133"/>
        <end position="159"/>
    </location>
</feature>
<name>A0ABM7YQQ2_9BURK</name>
<dbReference type="SMART" id="SM00255">
    <property type="entry name" value="TIR"/>
    <property type="match status" value="1"/>
</dbReference>
<keyword evidence="2" id="KW-0812">Transmembrane</keyword>
<evidence type="ECO:0000313" key="5">
    <source>
        <dbReference type="Proteomes" id="UP001057498"/>
    </source>
</evidence>
<feature type="domain" description="TIR" evidence="3">
    <location>
        <begin position="1"/>
        <end position="128"/>
    </location>
</feature>
<dbReference type="Gene3D" id="3.40.50.10140">
    <property type="entry name" value="Toll/interleukin-1 receptor homology (TIR) domain"/>
    <property type="match status" value="1"/>
</dbReference>
<organism evidence="4 5">
    <name type="scientific">Sphaerotilus microaerophilus</name>
    <dbReference type="NCBI Taxonomy" id="2914710"/>
    <lineage>
        <taxon>Bacteria</taxon>
        <taxon>Pseudomonadati</taxon>
        <taxon>Pseudomonadota</taxon>
        <taxon>Betaproteobacteria</taxon>
        <taxon>Burkholderiales</taxon>
        <taxon>Sphaerotilaceae</taxon>
        <taxon>Sphaerotilus</taxon>
    </lineage>
</organism>
<feature type="transmembrane region" description="Helical" evidence="2">
    <location>
        <begin position="399"/>
        <end position="420"/>
    </location>
</feature>
<evidence type="ECO:0000313" key="4">
    <source>
        <dbReference type="EMBL" id="BDI06885.1"/>
    </source>
</evidence>
<dbReference type="SUPFAM" id="SSF52200">
    <property type="entry name" value="Toll/Interleukin receptor TIR domain"/>
    <property type="match status" value="1"/>
</dbReference>
<dbReference type="Pfam" id="PF13676">
    <property type="entry name" value="TIR_2"/>
    <property type="match status" value="1"/>
</dbReference>
<dbReference type="Proteomes" id="UP001057498">
    <property type="component" value="Chromosome"/>
</dbReference>
<feature type="compositionally biased region" description="Low complexity" evidence="1">
    <location>
        <begin position="138"/>
        <end position="150"/>
    </location>
</feature>
<feature type="transmembrane region" description="Helical" evidence="2">
    <location>
        <begin position="187"/>
        <end position="204"/>
    </location>
</feature>
<sequence length="481" mass="52530">MSDVFISYSSLDREAAQRFAQALEDSGVSVWWDRDIPAGRDYQEVIEEQISLARCVLVLWTRESVQSRWVRTEASDAHEREIMLPVLLDRVPIPFAFRLIQAEDFTAWDGRTDTEPFQRLMLQVSEMVRRGPRRRADAAAAGSPAAATPRIQPTRFRSPPPGGIATIAVLAAMWIAAVYTQTFKGPLAVAVGAAIAVLLLFSLAEGDISPRMRSLAQQWLLPRQGAPRVRTAEAFNNLFEAVFGYDHFSAFCFVRAALTSIASLALVLVLVRTMYGASVEFTAGIWISLVIFGGSVNVLGDYLCLYKTRLLLRAYRKGAPIYLLAPLDLPVTLGIFVGTIGLALVVIYALAVSNGQIQTGGEGFVSLVGRELALLLKQPYLDLFDPASPDLMQLGRRRLLYASAATTFLTSIWLWAALILTPPVRTLIWMAGAGVSLIGSIFDVAGAPFRALGYLCATGILSLGAIVWGGGQVYAAWVQWV</sequence>
<dbReference type="PROSITE" id="PS50104">
    <property type="entry name" value="TIR"/>
    <property type="match status" value="1"/>
</dbReference>
<feature type="transmembrane region" description="Helical" evidence="2">
    <location>
        <begin position="162"/>
        <end position="180"/>
    </location>
</feature>
<evidence type="ECO:0000256" key="2">
    <source>
        <dbReference type="SAM" id="Phobius"/>
    </source>
</evidence>
<dbReference type="EMBL" id="AP025730">
    <property type="protein sequence ID" value="BDI06885.1"/>
    <property type="molecule type" value="Genomic_DNA"/>
</dbReference>
<feature type="transmembrane region" description="Helical" evidence="2">
    <location>
        <begin position="283"/>
        <end position="303"/>
    </location>
</feature>
<feature type="transmembrane region" description="Helical" evidence="2">
    <location>
        <begin position="452"/>
        <end position="477"/>
    </location>
</feature>
<evidence type="ECO:0000256" key="1">
    <source>
        <dbReference type="SAM" id="MobiDB-lite"/>
    </source>
</evidence>
<reference evidence="4" key="1">
    <citation type="submission" date="2022-04" db="EMBL/GenBank/DDBJ databases">
        <title>Whole genome sequence of Sphaerotilus sp. FB-5.</title>
        <authorList>
            <person name="Takeda M."/>
            <person name="Narihara S."/>
            <person name="Akimoto M."/>
            <person name="Akimoto R."/>
            <person name="Nishiyashiki S."/>
            <person name="Murakami T."/>
        </authorList>
    </citation>
    <scope>NUCLEOTIDE SEQUENCE</scope>
    <source>
        <strain evidence="4">FB-5</strain>
    </source>
</reference>
<gene>
    <name evidence="4" type="ORF">CATMQ487_38550</name>
</gene>